<feature type="signal peptide" evidence="7">
    <location>
        <begin position="1"/>
        <end position="26"/>
    </location>
</feature>
<keyword evidence="5" id="KW-0326">Glycosidase</keyword>
<evidence type="ECO:0000256" key="6">
    <source>
        <dbReference type="PIRSR" id="PIRSR625705-1"/>
    </source>
</evidence>
<dbReference type="SUPFAM" id="SSF51445">
    <property type="entry name" value="(Trans)glycosidases"/>
    <property type="match status" value="1"/>
</dbReference>
<dbReference type="SMART" id="SM00706">
    <property type="entry name" value="TECPR"/>
    <property type="match status" value="3"/>
</dbReference>
<evidence type="ECO:0000313" key="10">
    <source>
        <dbReference type="EMBL" id="TQF02826.1"/>
    </source>
</evidence>
<reference evidence="10 11" key="1">
    <citation type="submission" date="2019-06" db="EMBL/GenBank/DDBJ databases">
        <title>Description of Kitasatospora acidophila sp. nov. isolated from pine grove soil, and reclassification of Streptomyces novaecaesareae to Kitasatospora novaeceasareae comb. nov.</title>
        <authorList>
            <person name="Kim M.J."/>
        </authorList>
    </citation>
    <scope>NUCLEOTIDE SEQUENCE [LARGE SCALE GENOMIC DNA]</scope>
    <source>
        <strain evidence="10 11">MMS16-CNU292</strain>
    </source>
</reference>
<name>A0A540W1D5_9ACTN</name>
<keyword evidence="7" id="KW-0732">Signal</keyword>
<dbReference type="InterPro" id="IPR015882">
    <property type="entry name" value="HEX_bac_N"/>
</dbReference>
<evidence type="ECO:0000256" key="5">
    <source>
        <dbReference type="ARBA" id="ARBA00023295"/>
    </source>
</evidence>
<dbReference type="GO" id="GO:0004563">
    <property type="term" value="F:beta-N-acetylhexosaminidase activity"/>
    <property type="evidence" value="ECO:0007669"/>
    <property type="project" value="UniProtKB-EC"/>
</dbReference>
<comment type="caution">
    <text evidence="10">The sequence shown here is derived from an EMBL/GenBank/DDBJ whole genome shotgun (WGS) entry which is preliminary data.</text>
</comment>
<evidence type="ECO:0000259" key="8">
    <source>
        <dbReference type="Pfam" id="PF00728"/>
    </source>
</evidence>
<dbReference type="InterPro" id="IPR006624">
    <property type="entry name" value="Beta-propeller_rpt_TECPR"/>
</dbReference>
<feature type="chain" id="PRO_5038355657" description="beta-N-acetylhexosaminidase" evidence="7">
    <location>
        <begin position="27"/>
        <end position="709"/>
    </location>
</feature>
<dbReference type="InterPro" id="IPR017853">
    <property type="entry name" value="GH"/>
</dbReference>
<feature type="domain" description="Beta-hexosaminidase bacterial type N-terminal" evidence="9">
    <location>
        <begin position="43"/>
        <end position="161"/>
    </location>
</feature>
<dbReference type="GO" id="GO:0016020">
    <property type="term" value="C:membrane"/>
    <property type="evidence" value="ECO:0007669"/>
    <property type="project" value="TreeGrafter"/>
</dbReference>
<protein>
    <recommendedName>
        <fullName evidence="3">beta-N-acetylhexosaminidase</fullName>
        <ecNumber evidence="3">3.2.1.52</ecNumber>
    </recommendedName>
</protein>
<dbReference type="SUPFAM" id="SSF55545">
    <property type="entry name" value="beta-N-acetylhexosaminidase-like domain"/>
    <property type="match status" value="1"/>
</dbReference>
<dbReference type="OrthoDB" id="9763537at2"/>
<evidence type="ECO:0000256" key="1">
    <source>
        <dbReference type="ARBA" id="ARBA00001231"/>
    </source>
</evidence>
<comment type="similarity">
    <text evidence="2">Belongs to the glycosyl hydrolase 20 family.</text>
</comment>
<evidence type="ECO:0000256" key="3">
    <source>
        <dbReference type="ARBA" id="ARBA00012663"/>
    </source>
</evidence>
<keyword evidence="4 10" id="KW-0378">Hydrolase</keyword>
<dbReference type="PANTHER" id="PTHR22600">
    <property type="entry name" value="BETA-HEXOSAMINIDASE"/>
    <property type="match status" value="1"/>
</dbReference>
<dbReference type="Proteomes" id="UP000319103">
    <property type="component" value="Unassembled WGS sequence"/>
</dbReference>
<dbReference type="RefSeq" id="WP_141633516.1">
    <property type="nucleotide sequence ID" value="NZ_VIGB01000003.1"/>
</dbReference>
<dbReference type="InterPro" id="IPR025705">
    <property type="entry name" value="Beta_hexosaminidase_sua/sub"/>
</dbReference>
<comment type="catalytic activity">
    <reaction evidence="1">
        <text>Hydrolysis of terminal non-reducing N-acetyl-D-hexosamine residues in N-acetyl-beta-D-hexosaminides.</text>
        <dbReference type="EC" id="3.2.1.52"/>
    </reaction>
</comment>
<evidence type="ECO:0000313" key="11">
    <source>
        <dbReference type="Proteomes" id="UP000319103"/>
    </source>
</evidence>
<feature type="domain" description="Glycoside hydrolase family 20 catalytic" evidence="8">
    <location>
        <begin position="166"/>
        <end position="429"/>
    </location>
</feature>
<dbReference type="Gene3D" id="3.30.379.10">
    <property type="entry name" value="Chitobiase/beta-hexosaminidase domain 2-like"/>
    <property type="match status" value="1"/>
</dbReference>
<gene>
    <name evidence="10" type="ORF">E6W39_11860</name>
</gene>
<dbReference type="PANTHER" id="PTHR22600:SF57">
    <property type="entry name" value="BETA-N-ACETYLHEXOSAMINIDASE"/>
    <property type="match status" value="1"/>
</dbReference>
<dbReference type="Gene3D" id="3.20.20.80">
    <property type="entry name" value="Glycosidases"/>
    <property type="match status" value="1"/>
</dbReference>
<feature type="active site" description="Proton donor" evidence="6">
    <location>
        <position position="310"/>
    </location>
</feature>
<evidence type="ECO:0000259" key="9">
    <source>
        <dbReference type="Pfam" id="PF02838"/>
    </source>
</evidence>
<dbReference type="InterPro" id="IPR015883">
    <property type="entry name" value="Glyco_hydro_20_cat"/>
</dbReference>
<dbReference type="PRINTS" id="PR00738">
    <property type="entry name" value="GLHYDRLASE20"/>
</dbReference>
<dbReference type="Pfam" id="PF02838">
    <property type="entry name" value="Glyco_hydro_20b"/>
    <property type="match status" value="1"/>
</dbReference>
<proteinExistence type="inferred from homology"/>
<dbReference type="Pfam" id="PF00728">
    <property type="entry name" value="Glyco_hydro_20"/>
    <property type="match status" value="1"/>
</dbReference>
<organism evidence="10 11">
    <name type="scientific">Kitasatospora acidiphila</name>
    <dbReference type="NCBI Taxonomy" id="2567942"/>
    <lineage>
        <taxon>Bacteria</taxon>
        <taxon>Bacillati</taxon>
        <taxon>Actinomycetota</taxon>
        <taxon>Actinomycetes</taxon>
        <taxon>Kitasatosporales</taxon>
        <taxon>Streptomycetaceae</taxon>
        <taxon>Kitasatospora</taxon>
    </lineage>
</organism>
<keyword evidence="11" id="KW-1185">Reference proteome</keyword>
<evidence type="ECO:0000256" key="7">
    <source>
        <dbReference type="SAM" id="SignalP"/>
    </source>
</evidence>
<evidence type="ECO:0000256" key="4">
    <source>
        <dbReference type="ARBA" id="ARBA00022801"/>
    </source>
</evidence>
<dbReference type="InterPro" id="IPR029018">
    <property type="entry name" value="Hex-like_dom2"/>
</dbReference>
<evidence type="ECO:0000256" key="2">
    <source>
        <dbReference type="ARBA" id="ARBA00006285"/>
    </source>
</evidence>
<dbReference type="SUPFAM" id="SSF101898">
    <property type="entry name" value="NHL repeat"/>
    <property type="match status" value="1"/>
</dbReference>
<dbReference type="AlphaFoldDB" id="A0A540W1D5"/>
<dbReference type="EMBL" id="VIGB01000003">
    <property type="protein sequence ID" value="TQF02826.1"/>
    <property type="molecule type" value="Genomic_DNA"/>
</dbReference>
<sequence length="709" mass="73321">MNLFTSRRLAAFLAPATLVTVLQATAVLPAGPAAAAAPATGVVIPAPQAVTSTGAAASITAASRIVYPTGLGLDDYAAALAQEVGALTGTAPTLAAGDTAVPGDISVTEAGSSHDGSYSLTVDGVVTLSAGNQNGLANASASLLQLLQANRTIPGTVITDAPSTAYRSVMVDTARGYWSIQDLQNEIELCHLYKIDYLHLHLTDDQNFMFPSAAYPKLSSQNDSGHPAYTLGELTALDKYAAARGVSLIPELDVPGHSAKMVQQYPAVFGGTGSTIDVTLPGSRTAVKTIIGEMLDVFTHTPYFHFGADESTASGSDFASFINDLDGYVTGRGKTSIVWEGFSRSIQSQVNHDVVIENWVNSFYPFDQEIADGFTVINAGWNPLYLVAPAWGAYTLPQSSLYGFSKYTSNGVSVAPTNRVMGGSVASWGFNGANGQVPTRLAVPPIAAKLWNPAAETDFAGFTARLAGTDAALAKLVSTATQWGVHKVRADYSGLDPQLGGSGAGVKLAVDGSGNVWVVTATGLLHQWDGSRWHAVTGPGQSTGITDVAVGANGTVAVILASGDIWARVNGTWTATGGQGKSIAVSANGDIWTVSTTGTPWQYTNGTWTAHSQGQTATTIAAGAGNTVAITTAANGEIMLWSNGSWTDTGGQGTALSIDGLGSIWARSTDDHLWQRSGTTWTMRMDNRGTGGLQAFAAAGNGQLYALGN</sequence>
<dbReference type="GO" id="GO:0030203">
    <property type="term" value="P:glycosaminoglycan metabolic process"/>
    <property type="evidence" value="ECO:0007669"/>
    <property type="project" value="TreeGrafter"/>
</dbReference>
<dbReference type="EC" id="3.2.1.52" evidence="3"/>
<dbReference type="GO" id="GO:0005975">
    <property type="term" value="P:carbohydrate metabolic process"/>
    <property type="evidence" value="ECO:0007669"/>
    <property type="project" value="InterPro"/>
</dbReference>
<accession>A0A540W1D5</accession>